<evidence type="ECO:0000313" key="1">
    <source>
        <dbReference type="EMBL" id="MFB9518449.1"/>
    </source>
</evidence>
<gene>
    <name evidence="1" type="ORF">ACFFTU_00530</name>
</gene>
<dbReference type="EMBL" id="JBHMCR010000001">
    <property type="protein sequence ID" value="MFB9518449.1"/>
    <property type="molecule type" value="Genomic_DNA"/>
</dbReference>
<accession>A0ABV5P5Q8</accession>
<keyword evidence="2" id="KW-1185">Reference proteome</keyword>
<organism evidence="1 2">
    <name type="scientific">Streptomyces cremeus</name>
    <dbReference type="NCBI Taxonomy" id="66881"/>
    <lineage>
        <taxon>Bacteria</taxon>
        <taxon>Bacillati</taxon>
        <taxon>Actinomycetota</taxon>
        <taxon>Actinomycetes</taxon>
        <taxon>Kitasatosporales</taxon>
        <taxon>Streptomycetaceae</taxon>
        <taxon>Streptomyces</taxon>
    </lineage>
</organism>
<name>A0ABV5P5Q8_STRCM</name>
<reference evidence="1 2" key="1">
    <citation type="submission" date="2024-09" db="EMBL/GenBank/DDBJ databases">
        <authorList>
            <person name="Sun Q."/>
            <person name="Mori K."/>
        </authorList>
    </citation>
    <scope>NUCLEOTIDE SEQUENCE [LARGE SCALE GENOMIC DNA]</scope>
    <source>
        <strain evidence="1 2">JCM 4362</strain>
    </source>
</reference>
<dbReference type="Proteomes" id="UP001589718">
    <property type="component" value="Unassembled WGS sequence"/>
</dbReference>
<proteinExistence type="predicted"/>
<sequence length="184" mass="20075">MSDNDHVGGISRWSQLAVCGRVLHVISRNGAWARELVLADGVRPADVVRVHREALHVLRSSIDAAHIDAYSDDAWPSEVLDSYERALSLAREEVVSGARSRRSDPGTGIDLDVRDDGHFKMLSDLAPYTIHAEGWRDGRQVFSASDSGTSLWVEVTQEQEAALLSRLSQLGIPSGVLTVPVPGR</sequence>
<dbReference type="RefSeq" id="WP_380836519.1">
    <property type="nucleotide sequence ID" value="NZ_JBHMCR010000001.1"/>
</dbReference>
<protein>
    <submittedName>
        <fullName evidence="1">Uncharacterized protein</fullName>
    </submittedName>
</protein>
<evidence type="ECO:0000313" key="2">
    <source>
        <dbReference type="Proteomes" id="UP001589718"/>
    </source>
</evidence>
<comment type="caution">
    <text evidence="1">The sequence shown here is derived from an EMBL/GenBank/DDBJ whole genome shotgun (WGS) entry which is preliminary data.</text>
</comment>